<comment type="pathway">
    <text evidence="8">Membrane lipid metabolism; glycerophospholipid metabolism.</text>
</comment>
<evidence type="ECO:0000256" key="7">
    <source>
        <dbReference type="ARBA" id="ARBA00023264"/>
    </source>
</evidence>
<feature type="binding site" evidence="8">
    <location>
        <position position="105"/>
    </location>
    <ligand>
        <name>sn-glycerol 3-phosphate</name>
        <dbReference type="ChEBI" id="CHEBI:57597"/>
    </ligand>
</feature>
<feature type="binding site" evidence="8">
    <location>
        <position position="255"/>
    </location>
    <ligand>
        <name>sn-glycerol 3-phosphate</name>
        <dbReference type="ChEBI" id="CHEBI:57597"/>
    </ligand>
</feature>
<dbReference type="Gene3D" id="3.40.50.720">
    <property type="entry name" value="NAD(P)-binding Rossmann-like Domain"/>
    <property type="match status" value="1"/>
</dbReference>
<comment type="similarity">
    <text evidence="1 8 9">Belongs to the NAD-dependent glycerol-3-phosphate dehydrogenase family.</text>
</comment>
<feature type="domain" description="Glycerol-3-phosphate dehydrogenase NAD-dependent C-terminal" evidence="12">
    <location>
        <begin position="181"/>
        <end position="317"/>
    </location>
</feature>
<sequence>MAKILVLGSGGMGTACASVLVNNGHDVTIYGIEEAELNDLTSGKNLKYFPDVFDLPKFKVSNNILSSLENVEYVLFAIPTKFISEVFKKVISNLSNKAVIINVAKGFWPGTNFSVHEQMITLTKENQFVKGIVSLIGPSFAIDIVKKNITAISAVSYDIELASEIQKIFSNDSFRVYSQLDVKGAEIGSIFKNIIAIASGMAEGLGYSTNTQVAIITRGINEMKLYNNLKGGKEETIYGLTGLGDLILTALSSKSRNYTFGKNFFDKNFDSSKITIEGLKSIEVIYNEFIKNKILKLPIVEALYKIIYLKLDVHDVIKSLMTRPLKKE</sequence>
<keyword evidence="3 8" id="KW-0560">Oxidoreductase</keyword>
<evidence type="ECO:0000256" key="5">
    <source>
        <dbReference type="ARBA" id="ARBA00023098"/>
    </source>
</evidence>
<evidence type="ECO:0000256" key="2">
    <source>
        <dbReference type="ARBA" id="ARBA00022516"/>
    </source>
</evidence>
<evidence type="ECO:0000256" key="6">
    <source>
        <dbReference type="ARBA" id="ARBA00023209"/>
    </source>
</evidence>
<dbReference type="InterPro" id="IPR013328">
    <property type="entry name" value="6PGD_dom2"/>
</dbReference>
<feature type="binding site" evidence="8">
    <location>
        <position position="256"/>
    </location>
    <ligand>
        <name>sn-glycerol 3-phosphate</name>
        <dbReference type="ChEBI" id="CHEBI:57597"/>
    </ligand>
</feature>
<feature type="binding site" evidence="8">
    <location>
        <position position="137"/>
    </location>
    <ligand>
        <name>sn-glycerol 3-phosphate</name>
        <dbReference type="ChEBI" id="CHEBI:57597"/>
    </ligand>
</feature>
<dbReference type="InterPro" id="IPR036291">
    <property type="entry name" value="NAD(P)-bd_dom_sf"/>
</dbReference>
<proteinExistence type="inferred from homology"/>
<comment type="catalytic activity">
    <reaction evidence="8">
        <text>sn-glycerol 3-phosphate + NAD(+) = dihydroxyacetone phosphate + NADH + H(+)</text>
        <dbReference type="Rhea" id="RHEA:11092"/>
        <dbReference type="ChEBI" id="CHEBI:15378"/>
        <dbReference type="ChEBI" id="CHEBI:57540"/>
        <dbReference type="ChEBI" id="CHEBI:57597"/>
        <dbReference type="ChEBI" id="CHEBI:57642"/>
        <dbReference type="ChEBI" id="CHEBI:57945"/>
        <dbReference type="EC" id="1.1.1.94"/>
    </reaction>
</comment>
<keyword evidence="8" id="KW-0963">Cytoplasm</keyword>
<evidence type="ECO:0000256" key="1">
    <source>
        <dbReference type="ARBA" id="ARBA00011009"/>
    </source>
</evidence>
<dbReference type="NCBIfam" id="NF000942">
    <property type="entry name" value="PRK00094.1-4"/>
    <property type="match status" value="1"/>
</dbReference>
<dbReference type="PRINTS" id="PR00077">
    <property type="entry name" value="GPDHDRGNASE"/>
</dbReference>
<keyword evidence="2 8" id="KW-0444">Lipid biosynthesis</keyword>
<evidence type="ECO:0000256" key="9">
    <source>
        <dbReference type="RuleBase" id="RU000437"/>
    </source>
</evidence>
<evidence type="ECO:0000256" key="10">
    <source>
        <dbReference type="RuleBase" id="RU000439"/>
    </source>
</evidence>
<feature type="binding site" evidence="8">
    <location>
        <position position="256"/>
    </location>
    <ligand>
        <name>NADPH</name>
        <dbReference type="ChEBI" id="CHEBI:57783"/>
    </ligand>
</feature>
<feature type="domain" description="Glycerol-3-phosphate dehydrogenase NAD-dependent N-terminal" evidence="11">
    <location>
        <begin position="3"/>
        <end position="161"/>
    </location>
</feature>
<comment type="function">
    <text evidence="8">Catalyzes the reduction of the glycolytic intermediate dihydroxyacetone phosphate (DHAP) to sn-glycerol 3-phosphate (G3P), the key precursor for phospholipid synthesis.</text>
</comment>
<dbReference type="PROSITE" id="PS51257">
    <property type="entry name" value="PROKAR_LIPOPROTEIN"/>
    <property type="match status" value="1"/>
</dbReference>
<dbReference type="PROSITE" id="PS00957">
    <property type="entry name" value="NAD_G3PDH"/>
    <property type="match status" value="1"/>
</dbReference>
<dbReference type="EMBL" id="CP137845">
    <property type="protein sequence ID" value="WPB54225.1"/>
    <property type="molecule type" value="Genomic_DNA"/>
</dbReference>
<evidence type="ECO:0000256" key="3">
    <source>
        <dbReference type="ARBA" id="ARBA00023002"/>
    </source>
</evidence>
<reference evidence="13" key="1">
    <citation type="submission" date="2023-11" db="EMBL/GenBank/DDBJ databases">
        <title>Completed genome sequence of Mycoplasma equirhinis type strain M432/72.</title>
        <authorList>
            <person name="Spergser J."/>
        </authorList>
    </citation>
    <scope>NUCLEOTIDE SEQUENCE [LARGE SCALE GENOMIC DNA]</scope>
    <source>
        <strain evidence="13">M432/72</strain>
    </source>
</reference>
<feature type="binding site" evidence="8">
    <location>
        <position position="105"/>
    </location>
    <ligand>
        <name>NADPH</name>
        <dbReference type="ChEBI" id="CHEBI:57783"/>
    </ligand>
</feature>
<dbReference type="PIRSF" id="PIRSF000114">
    <property type="entry name" value="Glycerol-3-P_dh"/>
    <property type="match status" value="1"/>
</dbReference>
<dbReference type="PANTHER" id="PTHR11728:SF1">
    <property type="entry name" value="GLYCEROL-3-PHOSPHATE DEHYDROGENASE [NAD(+)] 2, CHLOROPLASTIC"/>
    <property type="match status" value="1"/>
</dbReference>
<name>A0ABZ0PBJ1_9BACT</name>
<dbReference type="RefSeq" id="WP_140031627.1">
    <property type="nucleotide sequence ID" value="NZ_AP027305.1"/>
</dbReference>
<feature type="binding site" evidence="8">
    <location>
        <position position="48"/>
    </location>
    <ligand>
        <name>NADPH</name>
        <dbReference type="ChEBI" id="CHEBI:57783"/>
    </ligand>
</feature>
<evidence type="ECO:0000313" key="13">
    <source>
        <dbReference type="EMBL" id="WPB54225.1"/>
    </source>
</evidence>
<keyword evidence="14" id="KW-1185">Reference proteome</keyword>
<dbReference type="SUPFAM" id="SSF48179">
    <property type="entry name" value="6-phosphogluconate dehydrogenase C-terminal domain-like"/>
    <property type="match status" value="1"/>
</dbReference>
<dbReference type="InterPro" id="IPR008927">
    <property type="entry name" value="6-PGluconate_DH-like_C_sf"/>
</dbReference>
<dbReference type="HAMAP" id="MF_00394">
    <property type="entry name" value="NAD_Glyc3P_dehydrog"/>
    <property type="match status" value="1"/>
</dbReference>
<dbReference type="Proteomes" id="UP001303601">
    <property type="component" value="Chromosome"/>
</dbReference>
<gene>
    <name evidence="8" type="primary">gpsA</name>
    <name evidence="13" type="ORF">R9B83_01530</name>
</gene>
<feature type="binding site" evidence="8">
    <location>
        <position position="245"/>
    </location>
    <ligand>
        <name>sn-glycerol 3-phosphate</name>
        <dbReference type="ChEBI" id="CHEBI:57597"/>
    </ligand>
</feature>
<evidence type="ECO:0000256" key="8">
    <source>
        <dbReference type="HAMAP-Rule" id="MF_00394"/>
    </source>
</evidence>
<dbReference type="GeneID" id="94493551"/>
<dbReference type="Gene3D" id="1.10.1040.10">
    <property type="entry name" value="N-(1-d-carboxylethyl)-l-norvaline Dehydrogenase, domain 2"/>
    <property type="match status" value="1"/>
</dbReference>
<evidence type="ECO:0000259" key="11">
    <source>
        <dbReference type="Pfam" id="PF01210"/>
    </source>
</evidence>
<dbReference type="Pfam" id="PF07479">
    <property type="entry name" value="NAD_Gly3P_dh_C"/>
    <property type="match status" value="1"/>
</dbReference>
<dbReference type="PANTHER" id="PTHR11728">
    <property type="entry name" value="GLYCEROL-3-PHOSPHATE DEHYDROGENASE"/>
    <property type="match status" value="1"/>
</dbReference>
<keyword evidence="7 8" id="KW-1208">Phospholipid metabolism</keyword>
<evidence type="ECO:0000256" key="4">
    <source>
        <dbReference type="ARBA" id="ARBA00023027"/>
    </source>
</evidence>
<organism evidence="13 14">
    <name type="scientific">Metamycoplasma equirhinis</name>
    <dbReference type="NCBI Taxonomy" id="92402"/>
    <lineage>
        <taxon>Bacteria</taxon>
        <taxon>Bacillati</taxon>
        <taxon>Mycoplasmatota</taxon>
        <taxon>Mycoplasmoidales</taxon>
        <taxon>Metamycoplasmataceae</taxon>
        <taxon>Metamycoplasma</taxon>
    </lineage>
</organism>
<comment type="subcellular location">
    <subcellularLocation>
        <location evidence="8">Cytoplasm</location>
    </subcellularLocation>
</comment>
<evidence type="ECO:0000259" key="12">
    <source>
        <dbReference type="Pfam" id="PF07479"/>
    </source>
</evidence>
<feature type="binding site" evidence="8">
    <location>
        <position position="192"/>
    </location>
    <ligand>
        <name>sn-glycerol 3-phosphate</name>
        <dbReference type="ChEBI" id="CHEBI:57597"/>
    </ligand>
</feature>
<dbReference type="SUPFAM" id="SSF51735">
    <property type="entry name" value="NAD(P)-binding Rossmann-fold domains"/>
    <property type="match status" value="1"/>
</dbReference>
<dbReference type="Pfam" id="PF01210">
    <property type="entry name" value="NAD_Gly3P_dh_N"/>
    <property type="match status" value="1"/>
</dbReference>
<dbReference type="InterPro" id="IPR006109">
    <property type="entry name" value="G3P_DH_NAD-dep_C"/>
</dbReference>
<feature type="binding site" evidence="8">
    <location>
        <position position="277"/>
    </location>
    <ligand>
        <name>NADPH</name>
        <dbReference type="ChEBI" id="CHEBI:57783"/>
    </ligand>
</feature>
<dbReference type="InterPro" id="IPR011128">
    <property type="entry name" value="G3P_DH_NAD-dep_N"/>
</dbReference>
<comment type="catalytic activity">
    <reaction evidence="8 10">
        <text>sn-glycerol 3-phosphate + NADP(+) = dihydroxyacetone phosphate + NADPH + H(+)</text>
        <dbReference type="Rhea" id="RHEA:11096"/>
        <dbReference type="ChEBI" id="CHEBI:15378"/>
        <dbReference type="ChEBI" id="CHEBI:57597"/>
        <dbReference type="ChEBI" id="CHEBI:57642"/>
        <dbReference type="ChEBI" id="CHEBI:57783"/>
        <dbReference type="ChEBI" id="CHEBI:58349"/>
        <dbReference type="EC" id="1.1.1.94"/>
    </reaction>
</comment>
<dbReference type="GO" id="GO:0047952">
    <property type="term" value="F:glycerol-3-phosphate dehydrogenase [NAD(P)+] activity"/>
    <property type="evidence" value="ECO:0007669"/>
    <property type="project" value="UniProtKB-EC"/>
</dbReference>
<feature type="binding site" evidence="8">
    <location>
        <position position="141"/>
    </location>
    <ligand>
        <name>NADPH</name>
        <dbReference type="ChEBI" id="CHEBI:57783"/>
    </ligand>
</feature>
<feature type="active site" description="Proton acceptor" evidence="8">
    <location>
        <position position="192"/>
    </location>
</feature>
<evidence type="ECO:0000313" key="14">
    <source>
        <dbReference type="Proteomes" id="UP001303601"/>
    </source>
</evidence>
<dbReference type="NCBIfam" id="NF000940">
    <property type="entry name" value="PRK00094.1-2"/>
    <property type="match status" value="1"/>
</dbReference>
<protein>
    <recommendedName>
        <fullName evidence="8">Glycerol-3-phosphate dehydrogenase [NAD(P)+]</fullName>
        <ecNumber evidence="8">1.1.1.94</ecNumber>
    </recommendedName>
    <alternativeName>
        <fullName evidence="8">NAD(P)(+)-dependent glycerol-3-phosphate dehydrogenase</fullName>
    </alternativeName>
    <alternativeName>
        <fullName evidence="8">NAD(P)H-dependent dihydroxyacetone-phosphate reductase</fullName>
    </alternativeName>
</protein>
<keyword evidence="5 8" id="KW-0443">Lipid metabolism</keyword>
<accession>A0ABZ0PBJ1</accession>
<feature type="binding site" evidence="8">
    <location>
        <position position="257"/>
    </location>
    <ligand>
        <name>sn-glycerol 3-phosphate</name>
        <dbReference type="ChEBI" id="CHEBI:57597"/>
    </ligand>
</feature>
<dbReference type="EC" id="1.1.1.94" evidence="8"/>
<comment type="caution">
    <text evidence="8">Lacks conserved residue(s) required for the propagation of feature annotation.</text>
</comment>
<keyword evidence="8" id="KW-0547">Nucleotide-binding</keyword>
<feature type="binding site" evidence="8">
    <location>
        <position position="139"/>
    </location>
    <ligand>
        <name>sn-glycerol 3-phosphate</name>
        <dbReference type="ChEBI" id="CHEBI:57597"/>
    </ligand>
</feature>
<dbReference type="InterPro" id="IPR006168">
    <property type="entry name" value="G3P_DH_NAD-dep"/>
</dbReference>
<keyword evidence="4 8" id="KW-0520">NAD</keyword>
<feature type="binding site" evidence="8">
    <location>
        <position position="276"/>
    </location>
    <ligand>
        <name>NADPH</name>
        <dbReference type="ChEBI" id="CHEBI:57783"/>
    </ligand>
</feature>
<keyword evidence="8" id="KW-0521">NADP</keyword>
<keyword evidence="6 8" id="KW-0594">Phospholipid biosynthesis</keyword>